<evidence type="ECO:0000256" key="2">
    <source>
        <dbReference type="ARBA" id="ARBA00022692"/>
    </source>
</evidence>
<dbReference type="EMBL" id="QKYT01000111">
    <property type="protein sequence ID" value="RIA93092.1"/>
    <property type="molecule type" value="Genomic_DNA"/>
</dbReference>
<keyword evidence="2 6" id="KW-0812">Transmembrane</keyword>
<keyword evidence="9" id="KW-1185">Reference proteome</keyword>
<dbReference type="Pfam" id="PF00520">
    <property type="entry name" value="Ion_trans"/>
    <property type="match status" value="1"/>
</dbReference>
<protein>
    <recommendedName>
        <fullName evidence="7">Ion transport domain-containing protein</fullName>
    </recommendedName>
</protein>
<reference evidence="8 9" key="1">
    <citation type="submission" date="2018-06" db="EMBL/GenBank/DDBJ databases">
        <title>Comparative genomics reveals the genomic features of Rhizophagus irregularis, R. cerebriforme, R. diaphanum and Gigaspora rosea, and their symbiotic lifestyle signature.</title>
        <authorList>
            <person name="Morin E."/>
            <person name="San Clemente H."/>
            <person name="Chen E.C.H."/>
            <person name="De La Providencia I."/>
            <person name="Hainaut M."/>
            <person name="Kuo A."/>
            <person name="Kohler A."/>
            <person name="Murat C."/>
            <person name="Tang N."/>
            <person name="Roy S."/>
            <person name="Loubradou J."/>
            <person name="Henrissat B."/>
            <person name="Grigoriev I.V."/>
            <person name="Corradi N."/>
            <person name="Roux C."/>
            <person name="Martin F.M."/>
        </authorList>
    </citation>
    <scope>NUCLEOTIDE SEQUENCE [LARGE SCALE GENOMIC DNA]</scope>
    <source>
        <strain evidence="8 9">DAOM 227022</strain>
    </source>
</reference>
<feature type="non-terminal residue" evidence="8">
    <location>
        <position position="1"/>
    </location>
</feature>
<dbReference type="Proteomes" id="UP000265703">
    <property type="component" value="Unassembled WGS sequence"/>
</dbReference>
<evidence type="ECO:0000256" key="4">
    <source>
        <dbReference type="ARBA" id="ARBA00022989"/>
    </source>
</evidence>
<feature type="transmembrane region" description="Helical" evidence="6">
    <location>
        <begin position="90"/>
        <end position="107"/>
    </location>
</feature>
<organism evidence="8 9">
    <name type="scientific">Glomus cerebriforme</name>
    <dbReference type="NCBI Taxonomy" id="658196"/>
    <lineage>
        <taxon>Eukaryota</taxon>
        <taxon>Fungi</taxon>
        <taxon>Fungi incertae sedis</taxon>
        <taxon>Mucoromycota</taxon>
        <taxon>Glomeromycotina</taxon>
        <taxon>Glomeromycetes</taxon>
        <taxon>Glomerales</taxon>
        <taxon>Glomeraceae</taxon>
        <taxon>Glomus</taxon>
    </lineage>
</organism>
<keyword evidence="3" id="KW-0677">Repeat</keyword>
<accession>A0A397T5G8</accession>
<evidence type="ECO:0000256" key="1">
    <source>
        <dbReference type="ARBA" id="ARBA00004141"/>
    </source>
</evidence>
<comment type="subcellular location">
    <subcellularLocation>
        <location evidence="1">Membrane</location>
        <topology evidence="1">Multi-pass membrane protein</topology>
    </subcellularLocation>
</comment>
<feature type="transmembrane region" description="Helical" evidence="6">
    <location>
        <begin position="256"/>
        <end position="279"/>
    </location>
</feature>
<feature type="transmembrane region" description="Helical" evidence="6">
    <location>
        <begin position="231"/>
        <end position="250"/>
    </location>
</feature>
<keyword evidence="4 6" id="KW-1133">Transmembrane helix</keyword>
<feature type="domain" description="Ion transport" evidence="7">
    <location>
        <begin position="27"/>
        <end position="290"/>
    </location>
</feature>
<name>A0A397T5G8_9GLOM</name>
<dbReference type="STRING" id="658196.A0A397T5G8"/>
<dbReference type="OrthoDB" id="2352140at2759"/>
<evidence type="ECO:0000313" key="8">
    <source>
        <dbReference type="EMBL" id="RIA93092.1"/>
    </source>
</evidence>
<dbReference type="GO" id="GO:0098703">
    <property type="term" value="P:calcium ion import across plasma membrane"/>
    <property type="evidence" value="ECO:0007669"/>
    <property type="project" value="TreeGrafter"/>
</dbReference>
<dbReference type="PANTHER" id="PTHR10582:SF2">
    <property type="entry name" value="INACTIVE"/>
    <property type="match status" value="1"/>
</dbReference>
<dbReference type="PANTHER" id="PTHR10582">
    <property type="entry name" value="TRANSIENT RECEPTOR POTENTIAL ION CHANNEL PROTEIN"/>
    <property type="match status" value="1"/>
</dbReference>
<evidence type="ECO:0000256" key="6">
    <source>
        <dbReference type="SAM" id="Phobius"/>
    </source>
</evidence>
<dbReference type="InterPro" id="IPR024862">
    <property type="entry name" value="TRPV"/>
</dbReference>
<dbReference type="InterPro" id="IPR005821">
    <property type="entry name" value="Ion_trans_dom"/>
</dbReference>
<comment type="caution">
    <text evidence="8">The sequence shown here is derived from an EMBL/GenBank/DDBJ whole genome shotgun (WGS) entry which is preliminary data.</text>
</comment>
<evidence type="ECO:0000259" key="7">
    <source>
        <dbReference type="Pfam" id="PF00520"/>
    </source>
</evidence>
<evidence type="ECO:0000256" key="5">
    <source>
        <dbReference type="ARBA" id="ARBA00023136"/>
    </source>
</evidence>
<feature type="transmembrane region" description="Helical" evidence="6">
    <location>
        <begin position="149"/>
        <end position="171"/>
    </location>
</feature>
<feature type="transmembrane region" description="Helical" evidence="6">
    <location>
        <begin position="27"/>
        <end position="45"/>
    </location>
</feature>
<gene>
    <name evidence="8" type="ORF">C1645_763207</name>
</gene>
<keyword evidence="5 6" id="KW-0472">Membrane</keyword>
<feature type="transmembrane region" description="Helical" evidence="6">
    <location>
        <begin position="52"/>
        <end position="70"/>
    </location>
</feature>
<evidence type="ECO:0000256" key="3">
    <source>
        <dbReference type="ARBA" id="ARBA00022737"/>
    </source>
</evidence>
<feature type="non-terminal residue" evidence="8">
    <location>
        <position position="314"/>
    </location>
</feature>
<evidence type="ECO:0000313" key="9">
    <source>
        <dbReference type="Proteomes" id="UP000265703"/>
    </source>
</evidence>
<dbReference type="Gene3D" id="1.10.287.70">
    <property type="match status" value="1"/>
</dbReference>
<dbReference type="GO" id="GO:0005262">
    <property type="term" value="F:calcium channel activity"/>
    <property type="evidence" value="ECO:0007669"/>
    <property type="project" value="TreeGrafter"/>
</dbReference>
<proteinExistence type="predicted"/>
<feature type="transmembrane region" description="Helical" evidence="6">
    <location>
        <begin position="119"/>
        <end position="143"/>
    </location>
</feature>
<dbReference type="AlphaFoldDB" id="A0A397T5G8"/>
<sequence length="314" mass="36891">IDTNNFYKWWNFAAIIDFKWKTFGKTYYSLIWLFYTIFFLCFAVASTLEQNNILFIISVIFGGIHLSFEIRQCYWDPKIYFNDLWNLFDVGAYLLPIITSILWLIYGKPSLWIIAFSNLLLNIKFLLFFRVFQSFGIYFAIMIGVGKKVFPFLVVLLFILLGFTHAFYILLRSTKNFSLDKPAFDDDENNPWNLATKYNSVNPDGTITPTPTLIQSPDSNTNMFNWFPTSLLAVYLLLIGNSGAFSSWTYQDSHTMTILLVLFTFFTVIYLMNLFIGLLNMAIEDYNKDEEFLLQKAKIIMEIELFYMFSYQKN</sequence>
<dbReference type="GO" id="GO:0005886">
    <property type="term" value="C:plasma membrane"/>
    <property type="evidence" value="ECO:0007669"/>
    <property type="project" value="TreeGrafter"/>
</dbReference>